<dbReference type="EMBL" id="JAHRIO010086996">
    <property type="protein sequence ID" value="MEQ2186889.1"/>
    <property type="molecule type" value="Genomic_DNA"/>
</dbReference>
<dbReference type="Proteomes" id="UP001476798">
    <property type="component" value="Unassembled WGS sequence"/>
</dbReference>
<evidence type="ECO:0000313" key="2">
    <source>
        <dbReference type="Proteomes" id="UP001476798"/>
    </source>
</evidence>
<gene>
    <name evidence="1" type="ORF">GOODEAATRI_033506</name>
</gene>
<evidence type="ECO:0000313" key="1">
    <source>
        <dbReference type="EMBL" id="MEQ2186889.1"/>
    </source>
</evidence>
<keyword evidence="2" id="KW-1185">Reference proteome</keyword>
<accession>A0ABV0PTP7</accession>
<comment type="caution">
    <text evidence="1">The sequence shown here is derived from an EMBL/GenBank/DDBJ whole genome shotgun (WGS) entry which is preliminary data.</text>
</comment>
<protein>
    <recommendedName>
        <fullName evidence="3">PDZ domain-containing protein</fullName>
    </recommendedName>
</protein>
<feature type="non-terminal residue" evidence="1">
    <location>
        <position position="1"/>
    </location>
</feature>
<evidence type="ECO:0008006" key="3">
    <source>
        <dbReference type="Google" id="ProtNLM"/>
    </source>
</evidence>
<name>A0ABV0PTP7_9TELE</name>
<sequence>LYAGDEILQLNGKDSHSLNFSDMKAAFSQVSLALTVNTLPSVDRRQLCYLPPRRSDAAEDLYTDIFSQSQEEILDDGVGLLLESSGDSLDDDAEIFSEFDECRKVRLQQTCDSTSCFDACYVSFTATLLSFLS</sequence>
<reference evidence="1 2" key="1">
    <citation type="submission" date="2021-06" db="EMBL/GenBank/DDBJ databases">
        <authorList>
            <person name="Palmer J.M."/>
        </authorList>
    </citation>
    <scope>NUCLEOTIDE SEQUENCE [LARGE SCALE GENOMIC DNA]</scope>
    <source>
        <strain evidence="1 2">GA_2019</strain>
        <tissue evidence="1">Muscle</tissue>
    </source>
</reference>
<organism evidence="1 2">
    <name type="scientific">Goodea atripinnis</name>
    <dbReference type="NCBI Taxonomy" id="208336"/>
    <lineage>
        <taxon>Eukaryota</taxon>
        <taxon>Metazoa</taxon>
        <taxon>Chordata</taxon>
        <taxon>Craniata</taxon>
        <taxon>Vertebrata</taxon>
        <taxon>Euteleostomi</taxon>
        <taxon>Actinopterygii</taxon>
        <taxon>Neopterygii</taxon>
        <taxon>Teleostei</taxon>
        <taxon>Neoteleostei</taxon>
        <taxon>Acanthomorphata</taxon>
        <taxon>Ovalentaria</taxon>
        <taxon>Atherinomorphae</taxon>
        <taxon>Cyprinodontiformes</taxon>
        <taxon>Goodeidae</taxon>
        <taxon>Goodea</taxon>
    </lineage>
</organism>
<proteinExistence type="predicted"/>